<evidence type="ECO:0000313" key="7">
    <source>
        <dbReference type="Proteomes" id="UP000502508"/>
    </source>
</evidence>
<dbReference type="InterPro" id="IPR000421">
    <property type="entry name" value="FA58C"/>
</dbReference>
<dbReference type="KEGG" id="pfla:Pflav_031710"/>
<dbReference type="PANTHER" id="PTHR46943:SF1">
    <property type="entry name" value="PENTRAXIN-RELATED PROTEIN PTX3"/>
    <property type="match status" value="1"/>
</dbReference>
<evidence type="ECO:0000256" key="4">
    <source>
        <dbReference type="SAM" id="SignalP"/>
    </source>
</evidence>
<dbReference type="InterPro" id="IPR006558">
    <property type="entry name" value="LamG-like"/>
</dbReference>
<reference evidence="6 7" key="2">
    <citation type="submission" date="2020-03" db="EMBL/GenBank/DDBJ databases">
        <authorList>
            <person name="Ichikawa N."/>
            <person name="Kimura A."/>
            <person name="Kitahashi Y."/>
            <person name="Uohara A."/>
        </authorList>
    </citation>
    <scope>NUCLEOTIDE SEQUENCE [LARGE SCALE GENOMIC DNA]</scope>
    <source>
        <strain evidence="6 7">NBRC 107702</strain>
    </source>
</reference>
<evidence type="ECO:0000259" key="5">
    <source>
        <dbReference type="PROSITE" id="PS50022"/>
    </source>
</evidence>
<dbReference type="InterPro" id="IPR013320">
    <property type="entry name" value="ConA-like_dom_sf"/>
</dbReference>
<sequence>MVALTVGLGSAVVLAPPATYAAPSAPTCTGPASRERADERDATAIARACGQRVEVTAQRDEYRQVFVEPSGETTIEQYAVPQRARTSAGTYEPIDTTLTVQADGSLAPVNTLAPVRFSGGGAGPFATLRTSAGQVSLSWPQALPKPRLDGDSAVYDNVFPDVDLRVRATGDGFTHVLVVKTRQAATHPGLRQIGYGLAADGVSVRSTGDGGVEAVDGAGRRVARGAVPIMWDSTEATTLDTKAVPGLRSTARVAGEAARKRPAKVRLGQNKLTLEPDAALLSDPATKYPVYIDPDWDTGWYHWAYSSEGGHTRSTDVGRVGRNDDGSGLYRTFIRFPVNGVFGKQVKGVKMYTILKHSWSCGSTPISLYFTGAIANTNPVGWSPGLLQRLATTSGHAHKGPNDCGNQPDAGLEFTSNEFKGLIQTAADQRWGDITFGFTAHDANGGGESTQDRWKKIDPPNTKLSVTYNSIPGTPDQLSVDNKPCVQGADRAVVSTQTPILRARALDADPDTLTVHYAAAKWNGSSFVDVAGGAQGSLGNGSVAQFVPNLPGDGVYTFRAQTSDPNGGVSPVTHVPGNCEFEVDLTAPAPPTITSNLYKTGCSSQGCGGIGQPDKFTFASSPDTRFYRWGFTDPPSTVATPAAMGGTVSIDWSPESGGARTLYVQAVDKAGWTATKTLQFVVAGPKPAIARWRMADPAGSTTLVDESGNGRNATLRGGTLGAPGRVVRGDSVAHFSGVESGGATAPDLLDTSKAFSVAAWARVADLSRNQAIAAQVGSRMPGFQLIYFAECTCWRVLMAESDVDTAGNKEARAPAGSTRANVWAHLVGVFDPTTKTIKLYVNGVLAATSPGPTTPWNANGAFDIGWNIWTAWPVDFLNGDIADLQVWDRAVTAPEVAAMYDPLYNAKVGDWTMGDVGPGPTYDASGMANDLNFWPDANIPPSGAGQSGTGLRLDGVTGYAQTDAQVVNTNQSFTVSAWAKLTDTATNRVVVSQDGANTSGFQLQYAKTQCGCWAFTMANSDASNATQVGAYAAGAPVLNQWTRLVAVYNAFDRQISLFVNGTLAATAPAPATPWNAGGALAIGRAKSGSANTGFFKGDVDEVQVYAGVTVRDNPVPIAGTSADHARDATVTVSASHEAGGWSKSKLVDGDRNTGWTTNDGSAVPAHTEWAELSFPTARVVNRVDLYGRTDAQNFPANFTIETWTGTAWETVVSRTGHPAPALGAGQRFTFLPRLTSKVRVQATQVSTVQLMEIEVFQSSNLAADAVVTASSSVESDIWSRTKLTDSRRGPTGWSSGDGGAGAQQWVELAFPGGETRRVNRIDLYPRTDGTNTGLRFPTTFTVEVWTGTAWEPVLSKTNLPNPGAKAQRFSFPERSASKVRLRAGGFVELGEIELYRSENLLGDAVPSASNSVEASGWSLANANDGQRDGIGFSAGAGSQWLAFTLPAARAVNSVTLYPRTDAGSAGVNFPANFTIDVKVGGAWQSVASRTGYPNPGGAPQQFTFDTVQNVTDVRVSTTSTTNSEYAEVEAYYLAPTQ</sequence>
<dbReference type="SUPFAM" id="SSF49785">
    <property type="entry name" value="Galactose-binding domain-like"/>
    <property type="match status" value="3"/>
</dbReference>
<accession>A0A6F8XSN8</accession>
<dbReference type="Proteomes" id="UP000502508">
    <property type="component" value="Chromosome"/>
</dbReference>
<gene>
    <name evidence="6" type="ORF">Pflav_031710</name>
</gene>
<keyword evidence="7" id="KW-1185">Reference proteome</keyword>
<name>A0A6F8XSN8_9ACTN</name>
<feature type="signal peptide" evidence="4">
    <location>
        <begin position="1"/>
        <end position="21"/>
    </location>
</feature>
<dbReference type="Pfam" id="PF13385">
    <property type="entry name" value="Laminin_G_3"/>
    <property type="match status" value="2"/>
</dbReference>
<dbReference type="EMBL" id="AP022870">
    <property type="protein sequence ID" value="BCB76761.1"/>
    <property type="molecule type" value="Genomic_DNA"/>
</dbReference>
<dbReference type="PANTHER" id="PTHR46943">
    <property type="entry name" value="PENTRAXIN-RELATED PROTEIN PTX3"/>
    <property type="match status" value="1"/>
</dbReference>
<dbReference type="Gene3D" id="2.60.120.200">
    <property type="match status" value="2"/>
</dbReference>
<dbReference type="Gene3D" id="2.60.120.260">
    <property type="entry name" value="Galactose-binding domain-like"/>
    <property type="match status" value="3"/>
</dbReference>
<feature type="domain" description="F5/8 type C" evidence="5">
    <location>
        <begin position="1389"/>
        <end position="1533"/>
    </location>
</feature>
<evidence type="ECO:0000313" key="6">
    <source>
        <dbReference type="EMBL" id="BCB76761.1"/>
    </source>
</evidence>
<feature type="domain" description="F5/8 type C" evidence="5">
    <location>
        <begin position="1113"/>
        <end position="1258"/>
    </location>
</feature>
<feature type="region of interest" description="Disordered" evidence="3">
    <location>
        <begin position="1141"/>
        <end position="1162"/>
    </location>
</feature>
<keyword evidence="2" id="KW-1015">Disulfide bond</keyword>
<proteinExistence type="predicted"/>
<dbReference type="GO" id="GO:0006955">
    <property type="term" value="P:immune response"/>
    <property type="evidence" value="ECO:0007669"/>
    <property type="project" value="InterPro"/>
</dbReference>
<evidence type="ECO:0000256" key="3">
    <source>
        <dbReference type="SAM" id="MobiDB-lite"/>
    </source>
</evidence>
<evidence type="ECO:0000256" key="1">
    <source>
        <dbReference type="ARBA" id="ARBA00022729"/>
    </source>
</evidence>
<dbReference type="InterPro" id="IPR042837">
    <property type="entry name" value="PTX3"/>
</dbReference>
<protein>
    <recommendedName>
        <fullName evidence="5">F5/8 type C domain-containing protein</fullName>
    </recommendedName>
</protein>
<dbReference type="Pfam" id="PF00754">
    <property type="entry name" value="F5_F8_type_C"/>
    <property type="match status" value="3"/>
</dbReference>
<dbReference type="InterPro" id="IPR008979">
    <property type="entry name" value="Galactose-bd-like_sf"/>
</dbReference>
<reference evidence="6 7" key="1">
    <citation type="submission" date="2020-03" db="EMBL/GenBank/DDBJ databases">
        <title>Whole genome shotgun sequence of Phytohabitans flavus NBRC 107702.</title>
        <authorList>
            <person name="Komaki H."/>
            <person name="Tamura T."/>
        </authorList>
    </citation>
    <scope>NUCLEOTIDE SEQUENCE [LARGE SCALE GENOMIC DNA]</scope>
    <source>
        <strain evidence="6 7">NBRC 107702</strain>
    </source>
</reference>
<evidence type="ECO:0000256" key="2">
    <source>
        <dbReference type="ARBA" id="ARBA00023157"/>
    </source>
</evidence>
<dbReference type="PROSITE" id="PS50022">
    <property type="entry name" value="FA58C_3"/>
    <property type="match status" value="2"/>
</dbReference>
<dbReference type="SUPFAM" id="SSF49899">
    <property type="entry name" value="Concanavalin A-like lectins/glucanases"/>
    <property type="match status" value="2"/>
</dbReference>
<organism evidence="6 7">
    <name type="scientific">Phytohabitans flavus</name>
    <dbReference type="NCBI Taxonomy" id="1076124"/>
    <lineage>
        <taxon>Bacteria</taxon>
        <taxon>Bacillati</taxon>
        <taxon>Actinomycetota</taxon>
        <taxon>Actinomycetes</taxon>
        <taxon>Micromonosporales</taxon>
        <taxon>Micromonosporaceae</taxon>
    </lineage>
</organism>
<dbReference type="SMART" id="SM00560">
    <property type="entry name" value="LamGL"/>
    <property type="match status" value="2"/>
</dbReference>
<keyword evidence="1 4" id="KW-0732">Signal</keyword>
<feature type="chain" id="PRO_5026358653" description="F5/8 type C domain-containing protein" evidence="4">
    <location>
        <begin position="22"/>
        <end position="1537"/>
    </location>
</feature>